<protein>
    <submittedName>
        <fullName evidence="2">Uncharacterized protein</fullName>
    </submittedName>
</protein>
<dbReference type="AlphaFoldDB" id="A0A212JVE3"/>
<reference evidence="2" key="1">
    <citation type="submission" date="2016-04" db="EMBL/GenBank/DDBJ databases">
        <authorList>
            <person name="Evans L.H."/>
            <person name="Alamgir A."/>
            <person name="Owens N."/>
            <person name="Weber N.D."/>
            <person name="Virtaneva K."/>
            <person name="Barbian K."/>
            <person name="Babar A."/>
            <person name="Rosenke K."/>
        </authorList>
    </citation>
    <scope>NUCLEOTIDE SEQUENCE</scope>
    <source>
        <strain evidence="2">86</strain>
    </source>
</reference>
<dbReference type="EMBL" id="FLUQ01000002">
    <property type="protein sequence ID" value="SBW03338.1"/>
    <property type="molecule type" value="Genomic_DNA"/>
</dbReference>
<gene>
    <name evidence="2" type="ORF">KL86DPRO_20126</name>
</gene>
<name>A0A212JVE3_9DELT</name>
<feature type="region of interest" description="Disordered" evidence="1">
    <location>
        <begin position="56"/>
        <end position="76"/>
    </location>
</feature>
<evidence type="ECO:0000256" key="1">
    <source>
        <dbReference type="SAM" id="MobiDB-lite"/>
    </source>
</evidence>
<organism evidence="2">
    <name type="scientific">uncultured delta proteobacterium</name>
    <dbReference type="NCBI Taxonomy" id="34034"/>
    <lineage>
        <taxon>Bacteria</taxon>
        <taxon>Deltaproteobacteria</taxon>
        <taxon>environmental samples</taxon>
    </lineage>
</organism>
<proteinExistence type="predicted"/>
<evidence type="ECO:0000313" key="2">
    <source>
        <dbReference type="EMBL" id="SBW03338.1"/>
    </source>
</evidence>
<feature type="region of interest" description="Disordered" evidence="1">
    <location>
        <begin position="1"/>
        <end position="39"/>
    </location>
</feature>
<accession>A0A212JVE3</accession>
<sequence>MGQGAGGGHDISPKTARNALCGSVPSRKRGGKLPEAKGKTVTFMQKKPGMVNVCGAASAATKKGEPPSARRQTSAP</sequence>